<accession>A0A8D0BS23</accession>
<evidence type="ECO:0000313" key="3">
    <source>
        <dbReference type="Ensembl" id="ENSSMRP00000008320.1"/>
    </source>
</evidence>
<organism evidence="3 4">
    <name type="scientific">Salvator merianae</name>
    <name type="common">Argentine black and white tegu</name>
    <name type="synonym">Tupinambis merianae</name>
    <dbReference type="NCBI Taxonomy" id="96440"/>
    <lineage>
        <taxon>Eukaryota</taxon>
        <taxon>Metazoa</taxon>
        <taxon>Chordata</taxon>
        <taxon>Craniata</taxon>
        <taxon>Vertebrata</taxon>
        <taxon>Euteleostomi</taxon>
        <taxon>Lepidosauria</taxon>
        <taxon>Squamata</taxon>
        <taxon>Bifurcata</taxon>
        <taxon>Unidentata</taxon>
        <taxon>Episquamata</taxon>
        <taxon>Laterata</taxon>
        <taxon>Teiioidea</taxon>
        <taxon>Teiidae</taxon>
        <taxon>Salvator</taxon>
    </lineage>
</organism>
<dbReference type="AlphaFoldDB" id="A0A8D0BS23"/>
<comment type="similarity">
    <text evidence="1">Belongs to the selenoprotein M/F family.</text>
</comment>
<dbReference type="InterPro" id="IPR036249">
    <property type="entry name" value="Thioredoxin-like_sf"/>
</dbReference>
<dbReference type="Proteomes" id="UP000694421">
    <property type="component" value="Unplaced"/>
</dbReference>
<evidence type="ECO:0000313" key="4">
    <source>
        <dbReference type="Proteomes" id="UP000694421"/>
    </source>
</evidence>
<keyword evidence="4" id="KW-1185">Reference proteome</keyword>
<protein>
    <submittedName>
        <fullName evidence="3">Selenoprotein M</fullName>
    </submittedName>
</protein>
<proteinExistence type="inferred from homology"/>
<dbReference type="Pfam" id="PF08806">
    <property type="entry name" value="Sep15_SelM"/>
    <property type="match status" value="1"/>
</dbReference>
<evidence type="ECO:0000259" key="2">
    <source>
        <dbReference type="Pfam" id="PF08806"/>
    </source>
</evidence>
<dbReference type="Gene3D" id="3.40.30.50">
    <property type="entry name" value="Sep15/SelM thioredoxin-like domain, active-site redox motif"/>
    <property type="match status" value="1"/>
</dbReference>
<reference evidence="3" key="2">
    <citation type="submission" date="2025-09" db="UniProtKB">
        <authorList>
            <consortium name="Ensembl"/>
        </authorList>
    </citation>
    <scope>IDENTIFICATION</scope>
</reference>
<feature type="domain" description="Selenoprotein F/M" evidence="2">
    <location>
        <begin position="115"/>
        <end position="161"/>
    </location>
</feature>
<evidence type="ECO:0000256" key="1">
    <source>
        <dbReference type="ARBA" id="ARBA00005742"/>
    </source>
</evidence>
<dbReference type="SUPFAM" id="SSF52833">
    <property type="entry name" value="Thioredoxin-like"/>
    <property type="match status" value="1"/>
</dbReference>
<dbReference type="GeneTree" id="ENSGT00940000154284"/>
<dbReference type="InterPro" id="IPR014912">
    <property type="entry name" value="Sep15_SelM_dom"/>
</dbReference>
<name>A0A8D0BS23_SALMN</name>
<reference evidence="3" key="1">
    <citation type="submission" date="2025-08" db="UniProtKB">
        <authorList>
            <consortium name="Ensembl"/>
        </authorList>
    </citation>
    <scope>IDENTIFICATION</scope>
</reference>
<dbReference type="Ensembl" id="ENSSMRT00000009721.1">
    <property type="protein sequence ID" value="ENSSMRP00000008320.1"/>
    <property type="gene ID" value="ENSSMRG00000006671.1"/>
</dbReference>
<sequence length="196" mass="21616">MAKAGLGVAAVCRSPLLRTPPDLTWQRIQPAQSAVHSGGGADSGRAGRGRACCSVQMARPLRLLLPLLVLVLLGFRPRRAFELDWQRLEGLARGKVEVRLRGPEWGGVADSYCSHNLDMKHLPGSDPELVLLNSKYEELQRIPLTEMTRLQINRMVKDLGFYRKESPDSPVPEEFQHAPAKPLLSAGHLDLNVSSP</sequence>
<dbReference type="InterPro" id="IPR038219">
    <property type="entry name" value="Sep15/SelM_sf"/>
</dbReference>